<evidence type="ECO:0000313" key="8">
    <source>
        <dbReference type="Proteomes" id="UP000178121"/>
    </source>
</evidence>
<dbReference type="SUPFAM" id="SSF53822">
    <property type="entry name" value="Periplasmic binding protein-like I"/>
    <property type="match status" value="1"/>
</dbReference>
<reference evidence="7 8" key="1">
    <citation type="journal article" date="2016" name="Nat. Commun.">
        <title>Thousands of microbial genomes shed light on interconnected biogeochemical processes in an aquifer system.</title>
        <authorList>
            <person name="Anantharaman K."/>
            <person name="Brown C.T."/>
            <person name="Hug L.A."/>
            <person name="Sharon I."/>
            <person name="Castelle C.J."/>
            <person name="Probst A.J."/>
            <person name="Thomas B.C."/>
            <person name="Singh A."/>
            <person name="Wilkins M.J."/>
            <person name="Karaoz U."/>
            <person name="Brodie E.L."/>
            <person name="Williams K.H."/>
            <person name="Hubbard S.S."/>
            <person name="Banfield J.F."/>
        </authorList>
    </citation>
    <scope>NUCLEOTIDE SEQUENCE [LARGE SCALE GENOMIC DNA]</scope>
</reference>
<evidence type="ECO:0000256" key="2">
    <source>
        <dbReference type="ARBA" id="ARBA00022448"/>
    </source>
</evidence>
<dbReference type="CDD" id="cd19984">
    <property type="entry name" value="PBP1_ABC_ligand_binding-like"/>
    <property type="match status" value="1"/>
</dbReference>
<name>A0A1G2MBW0_9BACT</name>
<dbReference type="InterPro" id="IPR051010">
    <property type="entry name" value="BCAA_transport"/>
</dbReference>
<keyword evidence="2" id="KW-0813">Transport</keyword>
<comment type="caution">
    <text evidence="7">The sequence shown here is derived from an EMBL/GenBank/DDBJ whole genome shotgun (WGS) entry which is preliminary data.</text>
</comment>
<gene>
    <name evidence="7" type="ORF">A2849_00830</name>
</gene>
<feature type="transmembrane region" description="Helical" evidence="5">
    <location>
        <begin position="12"/>
        <end position="32"/>
    </location>
</feature>
<proteinExistence type="inferred from homology"/>
<dbReference type="InterPro" id="IPR000709">
    <property type="entry name" value="Leu_Ile_Val-bd"/>
</dbReference>
<dbReference type="PRINTS" id="PR00337">
    <property type="entry name" value="LEUILEVALBP"/>
</dbReference>
<dbReference type="InterPro" id="IPR028082">
    <property type="entry name" value="Peripla_BP_I"/>
</dbReference>
<dbReference type="Pfam" id="PF13458">
    <property type="entry name" value="Peripla_BP_6"/>
    <property type="match status" value="1"/>
</dbReference>
<feature type="domain" description="Leucine-binding protein" evidence="6">
    <location>
        <begin position="46"/>
        <end position="378"/>
    </location>
</feature>
<keyword evidence="5" id="KW-0472">Membrane</keyword>
<dbReference type="Proteomes" id="UP000178121">
    <property type="component" value="Unassembled WGS sequence"/>
</dbReference>
<sequence>MEPEAQGSGTSLIKTVLWLVVLILIVGGLIIYGKKGGEEKEASKEPIKVGVMLPLTGDGAPYGEPARNVYLLATEEINTAGGVSGQPLELIIEDSKCNGKDATSAAQKLINIDKVQIILGGFCSSESIAATPVAAAAKVALFSPGSSSPDLTGISPYFFRNYPSDASQGKVLAEAAVAKGWKKVAFLQEQTDYALGVFKAFSARFTELGGTIIKEEVPSNTIDFRSVLSKLKTANADAFFLDPQTLPVAERVFKQMQDLKWKPVLMFNDVVGGAPETLATYKDLMEGALTAEFTADPNNPKFTKLLAEYKTKYGVDLLYASSYGPTEYDAVYLIKTGIEAVGNNGEKFAVWSRTVKDWEGASGKTTIGADGDRIGGHTLKIVKDGKAEVMK</sequence>
<dbReference type="Gene3D" id="3.40.50.2300">
    <property type="match status" value="2"/>
</dbReference>
<evidence type="ECO:0000256" key="5">
    <source>
        <dbReference type="SAM" id="Phobius"/>
    </source>
</evidence>
<evidence type="ECO:0000259" key="6">
    <source>
        <dbReference type="Pfam" id="PF13458"/>
    </source>
</evidence>
<evidence type="ECO:0000256" key="1">
    <source>
        <dbReference type="ARBA" id="ARBA00010062"/>
    </source>
</evidence>
<dbReference type="EMBL" id="MHRI01000029">
    <property type="protein sequence ID" value="OHA20522.1"/>
    <property type="molecule type" value="Genomic_DNA"/>
</dbReference>
<comment type="similarity">
    <text evidence="1">Belongs to the leucine-binding protein family.</text>
</comment>
<dbReference type="InterPro" id="IPR028081">
    <property type="entry name" value="Leu-bd"/>
</dbReference>
<evidence type="ECO:0000256" key="4">
    <source>
        <dbReference type="ARBA" id="ARBA00022970"/>
    </source>
</evidence>
<evidence type="ECO:0000256" key="3">
    <source>
        <dbReference type="ARBA" id="ARBA00022729"/>
    </source>
</evidence>
<keyword evidence="5" id="KW-0812">Transmembrane</keyword>
<keyword evidence="4" id="KW-0029">Amino-acid transport</keyword>
<dbReference type="GO" id="GO:0006865">
    <property type="term" value="P:amino acid transport"/>
    <property type="evidence" value="ECO:0007669"/>
    <property type="project" value="UniProtKB-KW"/>
</dbReference>
<protein>
    <recommendedName>
        <fullName evidence="6">Leucine-binding protein domain-containing protein</fullName>
    </recommendedName>
</protein>
<dbReference type="PANTHER" id="PTHR30483">
    <property type="entry name" value="LEUCINE-SPECIFIC-BINDING PROTEIN"/>
    <property type="match status" value="1"/>
</dbReference>
<organism evidence="7 8">
    <name type="scientific">Candidatus Taylorbacteria bacterium RIFCSPHIGHO2_01_FULL_51_15</name>
    <dbReference type="NCBI Taxonomy" id="1802304"/>
    <lineage>
        <taxon>Bacteria</taxon>
        <taxon>Candidatus Tayloriibacteriota</taxon>
    </lineage>
</organism>
<keyword evidence="5" id="KW-1133">Transmembrane helix</keyword>
<evidence type="ECO:0000313" key="7">
    <source>
        <dbReference type="EMBL" id="OHA20522.1"/>
    </source>
</evidence>
<dbReference type="PANTHER" id="PTHR30483:SF6">
    <property type="entry name" value="PERIPLASMIC BINDING PROTEIN OF ABC TRANSPORTER FOR NATURAL AMINO ACIDS"/>
    <property type="match status" value="1"/>
</dbReference>
<accession>A0A1G2MBW0</accession>
<dbReference type="AlphaFoldDB" id="A0A1G2MBW0"/>
<keyword evidence="3" id="KW-0732">Signal</keyword>